<organism evidence="3 4">
    <name type="scientific">Halomarina halobia</name>
    <dbReference type="NCBI Taxonomy" id="3033386"/>
    <lineage>
        <taxon>Archaea</taxon>
        <taxon>Methanobacteriati</taxon>
        <taxon>Methanobacteriota</taxon>
        <taxon>Stenosarchaea group</taxon>
        <taxon>Halobacteria</taxon>
        <taxon>Halobacteriales</taxon>
        <taxon>Natronomonadaceae</taxon>
        <taxon>Halomarina</taxon>
    </lineage>
</organism>
<name>A0ABD6A841_9EURY</name>
<reference evidence="3 4" key="1">
    <citation type="journal article" date="2019" name="Int. J. Syst. Evol. Microbiol.">
        <title>The Global Catalogue of Microorganisms (GCM) 10K type strain sequencing project: providing services to taxonomists for standard genome sequencing and annotation.</title>
        <authorList>
            <consortium name="The Broad Institute Genomics Platform"/>
            <consortium name="The Broad Institute Genome Sequencing Center for Infectious Disease"/>
            <person name="Wu L."/>
            <person name="Ma J."/>
        </authorList>
    </citation>
    <scope>NUCLEOTIDE SEQUENCE [LARGE SCALE GENOMIC DNA]</scope>
    <source>
        <strain evidence="3 4">PSR21</strain>
    </source>
</reference>
<gene>
    <name evidence="3" type="ORF">ACFQPE_06875</name>
</gene>
<dbReference type="PIRSF" id="PIRSF018671">
    <property type="entry name" value="UCP018671"/>
    <property type="match status" value="1"/>
</dbReference>
<dbReference type="InterPro" id="IPR014495">
    <property type="entry name" value="UCP018671"/>
</dbReference>
<dbReference type="EMBL" id="JBHTBF010000002">
    <property type="protein sequence ID" value="MFC7316522.1"/>
    <property type="molecule type" value="Genomic_DNA"/>
</dbReference>
<protein>
    <submittedName>
        <fullName evidence="3">DUF1616 domain-containing protein</fullName>
    </submittedName>
</protein>
<feature type="transmembrane region" description="Helical" evidence="1">
    <location>
        <begin position="84"/>
        <end position="105"/>
    </location>
</feature>
<feature type="transmembrane region" description="Helical" evidence="1">
    <location>
        <begin position="167"/>
        <end position="188"/>
    </location>
</feature>
<evidence type="ECO:0000256" key="1">
    <source>
        <dbReference type="SAM" id="Phobius"/>
    </source>
</evidence>
<sequence>MSLRLLVPRPIRELPADLVAVVGLTLLADVFAVAPVLSETPIRVVLALAFVLFVPGYALVAALFPERAPESAEDGDGITGVARVALSIGTSVAVVPMLALVLNFTPLGVRLVPILLVVSAVTIAATAVAARRRARLPPEERFAVPYREWYGSLRAGPLRADTRTDRALNVLLALSVLIAMSGVTYALVSPKQSDQYSELYLLTEGEDGELVADGYDTNLTRGERGSVIVGVENHEHERTRYTLVVQLQRVRSDGNETTVTATREVDRFDVSLAHDEATRGTVTYAPSTTGRLRLVFLLYRGPPPQDPSVENAYLETHLWLSVE</sequence>
<comment type="caution">
    <text evidence="3">The sequence shown here is derived from an EMBL/GenBank/DDBJ whole genome shotgun (WGS) entry which is preliminary data.</text>
</comment>
<dbReference type="GeneID" id="79316838"/>
<evidence type="ECO:0000259" key="2">
    <source>
        <dbReference type="Pfam" id="PF07760"/>
    </source>
</evidence>
<dbReference type="Proteomes" id="UP001596547">
    <property type="component" value="Unassembled WGS sequence"/>
</dbReference>
<evidence type="ECO:0000313" key="4">
    <source>
        <dbReference type="Proteomes" id="UP001596547"/>
    </source>
</evidence>
<feature type="domain" description="DUF1616" evidence="2">
    <location>
        <begin position="21"/>
        <end position="320"/>
    </location>
</feature>
<dbReference type="RefSeq" id="WP_276304213.1">
    <property type="nucleotide sequence ID" value="NZ_CP119992.1"/>
</dbReference>
<keyword evidence="4" id="KW-1185">Reference proteome</keyword>
<accession>A0ABD6A841</accession>
<proteinExistence type="predicted"/>
<keyword evidence="1" id="KW-1133">Transmembrane helix</keyword>
<feature type="transmembrane region" description="Helical" evidence="1">
    <location>
        <begin position="42"/>
        <end position="64"/>
    </location>
</feature>
<keyword evidence="1" id="KW-0472">Membrane</keyword>
<feature type="transmembrane region" description="Helical" evidence="1">
    <location>
        <begin position="111"/>
        <end position="130"/>
    </location>
</feature>
<evidence type="ECO:0000313" key="3">
    <source>
        <dbReference type="EMBL" id="MFC7316522.1"/>
    </source>
</evidence>
<keyword evidence="1" id="KW-0812">Transmembrane</keyword>
<dbReference type="AlphaFoldDB" id="A0ABD6A841"/>
<dbReference type="Pfam" id="PF07760">
    <property type="entry name" value="DUF1616"/>
    <property type="match status" value="1"/>
</dbReference>
<dbReference type="InterPro" id="IPR011674">
    <property type="entry name" value="DUF1616"/>
</dbReference>